<keyword evidence="3" id="KW-1003">Cell membrane</keyword>
<keyword evidence="2" id="KW-0813">Transport</keyword>
<keyword evidence="6 9" id="KW-1133">Transmembrane helix</keyword>
<dbReference type="PANTHER" id="PTHR30574">
    <property type="entry name" value="INNER MEMBRANE PROTEIN YEDE"/>
    <property type="match status" value="1"/>
</dbReference>
<proteinExistence type="inferred from homology"/>
<evidence type="ECO:0000256" key="1">
    <source>
        <dbReference type="ARBA" id="ARBA00004429"/>
    </source>
</evidence>
<dbReference type="Proteomes" id="UP001595384">
    <property type="component" value="Unassembled WGS sequence"/>
</dbReference>
<comment type="subcellular location">
    <subcellularLocation>
        <location evidence="1">Cell inner membrane</location>
        <topology evidence="1">Multi-pass membrane protein</topology>
    </subcellularLocation>
</comment>
<evidence type="ECO:0000256" key="3">
    <source>
        <dbReference type="ARBA" id="ARBA00022475"/>
    </source>
</evidence>
<keyword evidence="7 9" id="KW-0472">Membrane</keyword>
<keyword evidence="5 9" id="KW-0812">Transmembrane</keyword>
<sequence length="147" mass="15394">MKEYVMTIPWYSLGGGVLLGMSAVLLLLFNGKVAGISGIVTRAISTTKGDVLWRYLFLFGLIAGGWLAAQSAWAEMPTAFTGHSGWYYAVAGLLVGVGTRLGNGCTSGHGICGMGRFSPRSIVATLIFMLVAAVTVFCTVHVLGSGQ</sequence>
<comment type="caution">
    <text evidence="10">The sequence shown here is derived from an EMBL/GenBank/DDBJ whole genome shotgun (WGS) entry which is preliminary data.</text>
</comment>
<gene>
    <name evidence="10" type="ORF">ACFODT_07015</name>
</gene>
<evidence type="ECO:0000256" key="6">
    <source>
        <dbReference type="ARBA" id="ARBA00022989"/>
    </source>
</evidence>
<evidence type="ECO:0000313" key="10">
    <source>
        <dbReference type="EMBL" id="MFC3023571.1"/>
    </source>
</evidence>
<feature type="transmembrane region" description="Helical" evidence="9">
    <location>
        <begin position="122"/>
        <end position="144"/>
    </location>
</feature>
<name>A0ABV7C9S8_9VIBR</name>
<evidence type="ECO:0000256" key="9">
    <source>
        <dbReference type="SAM" id="Phobius"/>
    </source>
</evidence>
<evidence type="ECO:0000256" key="5">
    <source>
        <dbReference type="ARBA" id="ARBA00022692"/>
    </source>
</evidence>
<dbReference type="EMBL" id="JBHRSE010000043">
    <property type="protein sequence ID" value="MFC3023571.1"/>
    <property type="molecule type" value="Genomic_DNA"/>
</dbReference>
<evidence type="ECO:0000256" key="7">
    <source>
        <dbReference type="ARBA" id="ARBA00023136"/>
    </source>
</evidence>
<keyword evidence="4" id="KW-0997">Cell inner membrane</keyword>
<feature type="transmembrane region" description="Helical" evidence="9">
    <location>
        <begin position="12"/>
        <end position="31"/>
    </location>
</feature>
<evidence type="ECO:0000256" key="4">
    <source>
        <dbReference type="ARBA" id="ARBA00022519"/>
    </source>
</evidence>
<comment type="similarity">
    <text evidence="8">Belongs to the TsuA/YedE (TC 9.B.102) family.</text>
</comment>
<dbReference type="RefSeq" id="WP_390258188.1">
    <property type="nucleotide sequence ID" value="NZ_AP024912.1"/>
</dbReference>
<dbReference type="InterPro" id="IPR007272">
    <property type="entry name" value="Sulf_transp_TsuA/YedE"/>
</dbReference>
<feature type="transmembrane region" description="Helical" evidence="9">
    <location>
        <begin position="52"/>
        <end position="73"/>
    </location>
</feature>
<organism evidence="10 11">
    <name type="scientific">Vibrio zhugei</name>
    <dbReference type="NCBI Taxonomy" id="2479546"/>
    <lineage>
        <taxon>Bacteria</taxon>
        <taxon>Pseudomonadati</taxon>
        <taxon>Pseudomonadota</taxon>
        <taxon>Gammaproteobacteria</taxon>
        <taxon>Vibrionales</taxon>
        <taxon>Vibrionaceae</taxon>
        <taxon>Vibrio</taxon>
    </lineage>
</organism>
<evidence type="ECO:0000256" key="8">
    <source>
        <dbReference type="ARBA" id="ARBA00035655"/>
    </source>
</evidence>
<dbReference type="Pfam" id="PF04143">
    <property type="entry name" value="Sulf_transp"/>
    <property type="match status" value="1"/>
</dbReference>
<evidence type="ECO:0000313" key="11">
    <source>
        <dbReference type="Proteomes" id="UP001595384"/>
    </source>
</evidence>
<protein>
    <submittedName>
        <fullName evidence="10">YeeE/YedE family protein</fullName>
    </submittedName>
</protein>
<reference evidence="11" key="1">
    <citation type="journal article" date="2019" name="Int. J. Syst. Evol. Microbiol.">
        <title>The Global Catalogue of Microorganisms (GCM) 10K type strain sequencing project: providing services to taxonomists for standard genome sequencing and annotation.</title>
        <authorList>
            <consortium name="The Broad Institute Genomics Platform"/>
            <consortium name="The Broad Institute Genome Sequencing Center for Infectious Disease"/>
            <person name="Wu L."/>
            <person name="Ma J."/>
        </authorList>
    </citation>
    <scope>NUCLEOTIDE SEQUENCE [LARGE SCALE GENOMIC DNA]</scope>
    <source>
        <strain evidence="11">KCTC 62784</strain>
    </source>
</reference>
<evidence type="ECO:0000256" key="2">
    <source>
        <dbReference type="ARBA" id="ARBA00022448"/>
    </source>
</evidence>
<keyword evidence="11" id="KW-1185">Reference proteome</keyword>
<accession>A0ABV7C9S8</accession>
<feature type="transmembrane region" description="Helical" evidence="9">
    <location>
        <begin position="85"/>
        <end position="102"/>
    </location>
</feature>
<dbReference type="PANTHER" id="PTHR30574:SF1">
    <property type="entry name" value="SULPHUR TRANSPORT DOMAIN-CONTAINING PROTEIN"/>
    <property type="match status" value="1"/>
</dbReference>